<feature type="transmembrane region" description="Helical" evidence="7">
    <location>
        <begin position="165"/>
        <end position="191"/>
    </location>
</feature>
<dbReference type="AlphaFoldDB" id="A0A1G7LUL1"/>
<feature type="transmembrane region" description="Helical" evidence="7">
    <location>
        <begin position="12"/>
        <end position="36"/>
    </location>
</feature>
<dbReference type="InterPro" id="IPR038770">
    <property type="entry name" value="Na+/solute_symporter_sf"/>
</dbReference>
<feature type="transmembrane region" description="Helical" evidence="7">
    <location>
        <begin position="72"/>
        <end position="92"/>
    </location>
</feature>
<feature type="transmembrane region" description="Helical" evidence="7">
    <location>
        <begin position="287"/>
        <end position="320"/>
    </location>
</feature>
<dbReference type="Gene3D" id="1.20.1530.20">
    <property type="match status" value="1"/>
</dbReference>
<feature type="transmembrane region" description="Helical" evidence="7">
    <location>
        <begin position="134"/>
        <end position="153"/>
    </location>
</feature>
<dbReference type="RefSeq" id="WP_092691455.1">
    <property type="nucleotide sequence ID" value="NZ_FNBK01000007.1"/>
</dbReference>
<dbReference type="EMBL" id="FNBK01000007">
    <property type="protein sequence ID" value="SDF52649.1"/>
    <property type="molecule type" value="Genomic_DNA"/>
</dbReference>
<sequence length="414" mass="42201">MAVALYEIGIAITALAVAGSLVHRFGLSVIPAYIVIGVLVGPNYPTTLGDLSPVALGAVGDVSLQLVSNSDLVAGLAELGIVLLLFFLGLEFSVSQLLGDGRRIATIGVIDLALNFGIGLALGLAFGFGPVETLFLAGIVYISSSAVITKSIIDEGWVANPESGPILGTLVFEDIFIAIYLAVLSAVALGGGSLADAAVSVGTAFAFLGVLLAAAWYGTGVVERLFSTGSDELFLLRVLGVTTLVAGVALVMGVSEAVAAFFVGTAFSGTDHTERIEHVIAPSRDFFAAVFFFAIGLTTDVTLLADVALLLVVAVVVTTASKLLSGTASGRVYDLDPRRSLRVGLGMVPRGEFSLILATLAATAGGNAGTLGEVVPAFAVGYVLVMSIVGTLLIQNASAIERVRKLAVSPEAGS</sequence>
<protein>
    <submittedName>
        <fullName evidence="9">Potassium/proton antiporter membrane subunit, CPA2 family</fullName>
    </submittedName>
</protein>
<comment type="subcellular location">
    <subcellularLocation>
        <location evidence="1">Membrane</location>
        <topology evidence="1">Multi-pass membrane protein</topology>
    </subcellularLocation>
</comment>
<feature type="domain" description="Cation/H+ exchanger transmembrane" evidence="8">
    <location>
        <begin position="14"/>
        <end position="394"/>
    </location>
</feature>
<evidence type="ECO:0000313" key="10">
    <source>
        <dbReference type="Proteomes" id="UP000199076"/>
    </source>
</evidence>
<evidence type="ECO:0000256" key="6">
    <source>
        <dbReference type="ARBA" id="ARBA00023136"/>
    </source>
</evidence>
<dbReference type="GO" id="GO:1902600">
    <property type="term" value="P:proton transmembrane transport"/>
    <property type="evidence" value="ECO:0007669"/>
    <property type="project" value="InterPro"/>
</dbReference>
<dbReference type="InterPro" id="IPR006153">
    <property type="entry name" value="Cation/H_exchanger_TM"/>
</dbReference>
<feature type="transmembrane region" description="Helical" evidence="7">
    <location>
        <begin position="341"/>
        <end position="362"/>
    </location>
</feature>
<evidence type="ECO:0000256" key="3">
    <source>
        <dbReference type="ARBA" id="ARBA00022448"/>
    </source>
</evidence>
<dbReference type="GO" id="GO:0016020">
    <property type="term" value="C:membrane"/>
    <property type="evidence" value="ECO:0007669"/>
    <property type="project" value="UniProtKB-SubCell"/>
</dbReference>
<evidence type="ECO:0000256" key="2">
    <source>
        <dbReference type="ARBA" id="ARBA00005551"/>
    </source>
</evidence>
<feature type="transmembrane region" description="Helical" evidence="7">
    <location>
        <begin position="374"/>
        <end position="394"/>
    </location>
</feature>
<name>A0A1G7LUL1_9EURY</name>
<dbReference type="PANTHER" id="PTHR42751">
    <property type="entry name" value="SODIUM/HYDROGEN EXCHANGER FAMILY/TRKA DOMAIN PROTEIN"/>
    <property type="match status" value="1"/>
</dbReference>
<dbReference type="GO" id="GO:0015297">
    <property type="term" value="F:antiporter activity"/>
    <property type="evidence" value="ECO:0007669"/>
    <property type="project" value="InterPro"/>
</dbReference>
<keyword evidence="5 7" id="KW-1133">Transmembrane helix</keyword>
<dbReference type="Pfam" id="PF00999">
    <property type="entry name" value="Na_H_Exchanger"/>
    <property type="match status" value="1"/>
</dbReference>
<evidence type="ECO:0000259" key="8">
    <source>
        <dbReference type="Pfam" id="PF00999"/>
    </source>
</evidence>
<comment type="similarity">
    <text evidence="2">Belongs to the monovalent cation:proton antiporter 2 (CPA2) transporter (TC 2.A.37) family.</text>
</comment>
<keyword evidence="4 7" id="KW-0812">Transmembrane</keyword>
<dbReference type="STRING" id="660518.SAMN05216218_10714"/>
<dbReference type="OrthoDB" id="12029at2157"/>
<dbReference type="Proteomes" id="UP000199076">
    <property type="component" value="Unassembled WGS sequence"/>
</dbReference>
<organism evidence="9 10">
    <name type="scientific">Halorientalis regularis</name>
    <dbReference type="NCBI Taxonomy" id="660518"/>
    <lineage>
        <taxon>Archaea</taxon>
        <taxon>Methanobacteriati</taxon>
        <taxon>Methanobacteriota</taxon>
        <taxon>Stenosarchaea group</taxon>
        <taxon>Halobacteria</taxon>
        <taxon>Halobacteriales</taxon>
        <taxon>Haloarculaceae</taxon>
        <taxon>Halorientalis</taxon>
    </lineage>
</organism>
<evidence type="ECO:0000256" key="7">
    <source>
        <dbReference type="SAM" id="Phobius"/>
    </source>
</evidence>
<feature type="transmembrane region" description="Helical" evidence="7">
    <location>
        <begin position="234"/>
        <end position="267"/>
    </location>
</feature>
<keyword evidence="3" id="KW-0813">Transport</keyword>
<accession>A0A1G7LUL1</accession>
<feature type="transmembrane region" description="Helical" evidence="7">
    <location>
        <begin position="104"/>
        <end position="128"/>
    </location>
</feature>
<reference evidence="10" key="1">
    <citation type="submission" date="2016-10" db="EMBL/GenBank/DDBJ databases">
        <authorList>
            <person name="Varghese N."/>
            <person name="Submissions S."/>
        </authorList>
    </citation>
    <scope>NUCLEOTIDE SEQUENCE [LARGE SCALE GENOMIC DNA]</scope>
    <source>
        <strain evidence="10">IBRC-M 10760</strain>
    </source>
</reference>
<gene>
    <name evidence="9" type="ORF">SAMN05216218_10714</name>
</gene>
<evidence type="ECO:0000256" key="1">
    <source>
        <dbReference type="ARBA" id="ARBA00004141"/>
    </source>
</evidence>
<evidence type="ECO:0000256" key="4">
    <source>
        <dbReference type="ARBA" id="ARBA00022692"/>
    </source>
</evidence>
<evidence type="ECO:0000313" key="9">
    <source>
        <dbReference type="EMBL" id="SDF52649.1"/>
    </source>
</evidence>
<evidence type="ECO:0000256" key="5">
    <source>
        <dbReference type="ARBA" id="ARBA00022989"/>
    </source>
</evidence>
<feature type="transmembrane region" description="Helical" evidence="7">
    <location>
        <begin position="197"/>
        <end position="222"/>
    </location>
</feature>
<proteinExistence type="inferred from homology"/>
<dbReference type="PANTHER" id="PTHR42751:SF4">
    <property type="entry name" value="K(+)_H(+) ANTIPORTER SUBUNIT KHTU"/>
    <property type="match status" value="1"/>
</dbReference>
<keyword evidence="6 7" id="KW-0472">Membrane</keyword>
<keyword evidence="10" id="KW-1185">Reference proteome</keyword>